<dbReference type="GO" id="GO:0004607">
    <property type="term" value="F:phosphatidylcholine-sterol O-acyltransferase activity"/>
    <property type="evidence" value="ECO:0007669"/>
    <property type="project" value="UniProtKB-EC"/>
</dbReference>
<accession>A0A011QNT6</accession>
<gene>
    <name evidence="3" type="ORF">AW11_00613</name>
</gene>
<dbReference type="EC" id="2.3.1.43" evidence="3"/>
<evidence type="ECO:0000256" key="2">
    <source>
        <dbReference type="SAM" id="Phobius"/>
    </source>
</evidence>
<dbReference type="AlphaFoldDB" id="A0A011QNT6"/>
<dbReference type="PANTHER" id="PTHR45648:SF22">
    <property type="entry name" value="GDSL LIPASE_ACYLHYDROLASE FAMILY PROTEIN (AFU_ORTHOLOGUE AFUA_4G14700)"/>
    <property type="match status" value="1"/>
</dbReference>
<reference evidence="3" key="1">
    <citation type="submission" date="2014-02" db="EMBL/GenBank/DDBJ databases">
        <title>Expanding our view of genomic diversity in Candidatus Accumulibacter clades.</title>
        <authorList>
            <person name="Skennerton C.T."/>
            <person name="Barr J.J."/>
            <person name="Slater F.R."/>
            <person name="Bond P.L."/>
            <person name="Tyson G.W."/>
        </authorList>
    </citation>
    <scope>NUCLEOTIDE SEQUENCE [LARGE SCALE GENOMIC DNA]</scope>
</reference>
<dbReference type="Gene3D" id="3.40.50.1110">
    <property type="entry name" value="SGNH hydrolase"/>
    <property type="match status" value="1"/>
</dbReference>
<dbReference type="PANTHER" id="PTHR45648">
    <property type="entry name" value="GDSL LIPASE/ACYLHYDROLASE FAMILY PROTEIN (AFU_ORTHOLOGUE AFUA_4G14700)"/>
    <property type="match status" value="1"/>
</dbReference>
<dbReference type="PATRIC" id="fig|1454004.3.peg.636"/>
<dbReference type="CDD" id="cd01846">
    <property type="entry name" value="fatty_acyltransferase_like"/>
    <property type="match status" value="1"/>
</dbReference>
<keyword evidence="2" id="KW-0472">Membrane</keyword>
<keyword evidence="4" id="KW-1185">Reference proteome</keyword>
<keyword evidence="2" id="KW-1133">Transmembrane helix</keyword>
<evidence type="ECO:0000313" key="4">
    <source>
        <dbReference type="Proteomes" id="UP000022141"/>
    </source>
</evidence>
<dbReference type="InterPro" id="IPR036514">
    <property type="entry name" value="SGNH_hydro_sf"/>
</dbReference>
<protein>
    <submittedName>
        <fullName evidence="3">Phosphatidylcholine-sterol acyltransferase</fullName>
        <ecNumber evidence="3">2.3.1.43</ecNumber>
    </submittedName>
</protein>
<keyword evidence="1" id="KW-0378">Hydrolase</keyword>
<keyword evidence="3" id="KW-0012">Acyltransferase</keyword>
<dbReference type="InterPro" id="IPR051058">
    <property type="entry name" value="GDSL_Est/Lipase"/>
</dbReference>
<evidence type="ECO:0000256" key="1">
    <source>
        <dbReference type="ARBA" id="ARBA00022801"/>
    </source>
</evidence>
<dbReference type="GO" id="GO:0016788">
    <property type="term" value="F:hydrolase activity, acting on ester bonds"/>
    <property type="evidence" value="ECO:0007669"/>
    <property type="project" value="InterPro"/>
</dbReference>
<keyword evidence="2" id="KW-0812">Transmembrane</keyword>
<dbReference type="Pfam" id="PF00657">
    <property type="entry name" value="Lipase_GDSL"/>
    <property type="match status" value="1"/>
</dbReference>
<dbReference type="EMBL" id="JEMY01000004">
    <property type="protein sequence ID" value="EXI90755.1"/>
    <property type="molecule type" value="Genomic_DNA"/>
</dbReference>
<keyword evidence="3" id="KW-0808">Transferase</keyword>
<dbReference type="Proteomes" id="UP000022141">
    <property type="component" value="Unassembled WGS sequence"/>
</dbReference>
<feature type="transmembrane region" description="Helical" evidence="2">
    <location>
        <begin position="312"/>
        <end position="333"/>
    </location>
</feature>
<dbReference type="InterPro" id="IPR001087">
    <property type="entry name" value="GDSL"/>
</dbReference>
<dbReference type="eggNOG" id="COG3240">
    <property type="taxonomic scope" value="Bacteria"/>
</dbReference>
<dbReference type="SUPFAM" id="SSF52266">
    <property type="entry name" value="SGNH hydrolase"/>
    <property type="match status" value="1"/>
</dbReference>
<organism evidence="3 4">
    <name type="scientific">Accumulibacter regalis</name>
    <dbReference type="NCBI Taxonomy" id="522306"/>
    <lineage>
        <taxon>Bacteria</taxon>
        <taxon>Pseudomonadati</taxon>
        <taxon>Pseudomonadota</taxon>
        <taxon>Betaproteobacteria</taxon>
        <taxon>Candidatus Accumulibacter</taxon>
    </lineage>
</organism>
<comment type="caution">
    <text evidence="3">The sequence shown here is derived from an EMBL/GenBank/DDBJ whole genome shotgun (WGS) entry which is preliminary data.</text>
</comment>
<evidence type="ECO:0000313" key="3">
    <source>
        <dbReference type="EMBL" id="EXI90755.1"/>
    </source>
</evidence>
<proteinExistence type="predicted"/>
<name>A0A011QNT6_ACCRE</name>
<sequence length="349" mass="36304">MSTLRSFLAIVIVAFFPSWVWAGQIVVFGDSLSDVGNVYADSIALGLTPDPPTPPYYAGRMSNGPIWVDYLADAMNVPRAEASQQGTGGTGYAYAGSAIGPGTRLRNSIAIPGQVQPVSNTGKQIDDFLAASAGNRFSPDQMVLFWGGAQNLLQATLTGSVASGLAAVAATLSEFELELRKLDANGAQRVVVPNQIDASTAPFFNGYGPTLPAGTQPLLAFLTVAFNTQLDALLTGLMADPTLQMQLFPVDMFGLLKSVEANPSAFGFTNATTPAFIPGFGQVANPAGYVFWDPIHPTTEVHQLMAAATYHAAVPLPGTLPLLVLAIGLLAAGRGGARRPRAKGVPAGA</sequence>